<name>A0A9P8AXJ9_9AGAR</name>
<dbReference type="GO" id="GO:0005385">
    <property type="term" value="F:zinc ion transmembrane transporter activity"/>
    <property type="evidence" value="ECO:0007669"/>
    <property type="project" value="TreeGrafter"/>
</dbReference>
<keyword evidence="4 6" id="KW-0472">Membrane</keyword>
<dbReference type="PANTHER" id="PTHR16950:SF16">
    <property type="entry name" value="ZINC TRANSPORTER ZIP13"/>
    <property type="match status" value="1"/>
</dbReference>
<keyword evidence="9" id="KW-1185">Reference proteome</keyword>
<keyword evidence="7" id="KW-0732">Signal</keyword>
<evidence type="ECO:0000256" key="3">
    <source>
        <dbReference type="ARBA" id="ARBA00022989"/>
    </source>
</evidence>
<evidence type="ECO:0000313" key="8">
    <source>
        <dbReference type="EMBL" id="KAG7451311.1"/>
    </source>
</evidence>
<evidence type="ECO:0000313" key="9">
    <source>
        <dbReference type="Proteomes" id="UP000812287"/>
    </source>
</evidence>
<evidence type="ECO:0000256" key="6">
    <source>
        <dbReference type="SAM" id="Phobius"/>
    </source>
</evidence>
<evidence type="ECO:0000256" key="4">
    <source>
        <dbReference type="ARBA" id="ARBA00023136"/>
    </source>
</evidence>
<dbReference type="AlphaFoldDB" id="A0A9P8AXJ9"/>
<keyword evidence="2 6" id="KW-0812">Transmembrane</keyword>
<evidence type="ECO:0000256" key="7">
    <source>
        <dbReference type="SAM" id="SignalP"/>
    </source>
</evidence>
<sequence>MSAMAQRSLLFAVLLFVVTSLHALEITDDAAAPANGTIITVDNIHHCASVQQLSAIRIAAQAQGSPIMRKIFAWLFPFGPAWNSILGTFYISSVPNFILAFIPARINGNTLNTMTAFATGGLLSDVFLHLVPHSFMGEHQDPGVHFVMVEEKRNILIGCASLFLSFTLKHNSNSLGIFSGFATFFFIEKMLRVLGGGEDGSGHSHSHSHIQHSDDSSARASAVSMFSGSKNLKSRAPTSTPTEAKETSPRPSHASAGPSKLSAYLNLFGDFVHNITDGLAMAASFYASPLIGATTTLACFAHEIPHEIADYSILIRSGFTKKQAMQSQFLTAVGAFVRRTLFFLLFDAHSRSWQIPPSPQSCRSMNARRHMLITRILDERLGPDRHLRTNSTLIGIAVHNATSGTDSGSFKHDLGAGVRRNATGLVGTTLMIADLVIPFVAGGFLYIGAVAVLPTLLAESKSGSQAMREFAAMFVGVMCMLLVAWNE</sequence>
<feature type="region of interest" description="Disordered" evidence="5">
    <location>
        <begin position="227"/>
        <end position="257"/>
    </location>
</feature>
<dbReference type="EMBL" id="MU250525">
    <property type="protein sequence ID" value="KAG7451311.1"/>
    <property type="molecule type" value="Genomic_DNA"/>
</dbReference>
<gene>
    <name evidence="8" type="ORF">BT62DRAFT_1071889</name>
</gene>
<dbReference type="Pfam" id="PF02535">
    <property type="entry name" value="Zip"/>
    <property type="match status" value="1"/>
</dbReference>
<keyword evidence="3 6" id="KW-1133">Transmembrane helix</keyword>
<feature type="transmembrane region" description="Helical" evidence="6">
    <location>
        <begin position="435"/>
        <end position="458"/>
    </location>
</feature>
<comment type="caution">
    <text evidence="8">The sequence shown here is derived from an EMBL/GenBank/DDBJ whole genome shotgun (WGS) entry which is preliminary data.</text>
</comment>
<dbReference type="PANTHER" id="PTHR16950">
    <property type="entry name" value="ZINC TRANSPORTER SLC39A7 HISTIDINE-RICH MEMBRANE PROTEIN KE4"/>
    <property type="match status" value="1"/>
</dbReference>
<dbReference type="GO" id="GO:0006882">
    <property type="term" value="P:intracellular zinc ion homeostasis"/>
    <property type="evidence" value="ECO:0007669"/>
    <property type="project" value="TreeGrafter"/>
</dbReference>
<accession>A0A9P8AXJ9</accession>
<comment type="subcellular location">
    <subcellularLocation>
        <location evidence="1">Membrane</location>
        <topology evidence="1">Multi-pass membrane protein</topology>
    </subcellularLocation>
</comment>
<reference evidence="8" key="1">
    <citation type="submission" date="2020-11" db="EMBL/GenBank/DDBJ databases">
        <title>Adaptations for nitrogen fixation in a non-lichenized fungal sporocarp promotes dispersal by wood-feeding termites.</title>
        <authorList>
            <consortium name="DOE Joint Genome Institute"/>
            <person name="Koch R.A."/>
            <person name="Yoon G."/>
            <person name="Arayal U."/>
            <person name="Lail K."/>
            <person name="Amirebrahimi M."/>
            <person name="Labutti K."/>
            <person name="Lipzen A."/>
            <person name="Riley R."/>
            <person name="Barry K."/>
            <person name="Henrissat B."/>
            <person name="Grigoriev I.V."/>
            <person name="Herr J.R."/>
            <person name="Aime M.C."/>
        </authorList>
    </citation>
    <scope>NUCLEOTIDE SEQUENCE</scope>
    <source>
        <strain evidence="8">MCA 3950</strain>
    </source>
</reference>
<feature type="chain" id="PRO_5040278282" evidence="7">
    <location>
        <begin position="24"/>
        <end position="487"/>
    </location>
</feature>
<feature type="signal peptide" evidence="7">
    <location>
        <begin position="1"/>
        <end position="23"/>
    </location>
</feature>
<organism evidence="8 9">
    <name type="scientific">Guyanagaster necrorhizus</name>
    <dbReference type="NCBI Taxonomy" id="856835"/>
    <lineage>
        <taxon>Eukaryota</taxon>
        <taxon>Fungi</taxon>
        <taxon>Dikarya</taxon>
        <taxon>Basidiomycota</taxon>
        <taxon>Agaricomycotina</taxon>
        <taxon>Agaricomycetes</taxon>
        <taxon>Agaricomycetidae</taxon>
        <taxon>Agaricales</taxon>
        <taxon>Marasmiineae</taxon>
        <taxon>Physalacriaceae</taxon>
        <taxon>Guyanagaster</taxon>
    </lineage>
</organism>
<feature type="transmembrane region" description="Helical" evidence="6">
    <location>
        <begin position="470"/>
        <end position="486"/>
    </location>
</feature>
<dbReference type="GeneID" id="66101107"/>
<evidence type="ECO:0000256" key="5">
    <source>
        <dbReference type="SAM" id="MobiDB-lite"/>
    </source>
</evidence>
<dbReference type="InterPro" id="IPR003689">
    <property type="entry name" value="ZIP"/>
</dbReference>
<dbReference type="OrthoDB" id="200954at2759"/>
<dbReference type="GO" id="GO:0016020">
    <property type="term" value="C:membrane"/>
    <property type="evidence" value="ECO:0007669"/>
    <property type="project" value="UniProtKB-SubCell"/>
</dbReference>
<dbReference type="RefSeq" id="XP_043044811.1">
    <property type="nucleotide sequence ID" value="XM_043178813.1"/>
</dbReference>
<proteinExistence type="predicted"/>
<evidence type="ECO:0000256" key="1">
    <source>
        <dbReference type="ARBA" id="ARBA00004141"/>
    </source>
</evidence>
<feature type="compositionally biased region" description="Polar residues" evidence="5">
    <location>
        <begin position="227"/>
        <end position="242"/>
    </location>
</feature>
<evidence type="ECO:0000256" key="2">
    <source>
        <dbReference type="ARBA" id="ARBA00022692"/>
    </source>
</evidence>
<protein>
    <submittedName>
        <fullName evidence="8">Zip-domain-containing protein</fullName>
    </submittedName>
</protein>
<dbReference type="Proteomes" id="UP000812287">
    <property type="component" value="Unassembled WGS sequence"/>
</dbReference>